<dbReference type="PANTHER" id="PTHR36513:SF1">
    <property type="entry name" value="TRANSMEMBRANE PROTEIN"/>
    <property type="match status" value="1"/>
</dbReference>
<comment type="caution">
    <text evidence="2">The sequence shown here is derived from an EMBL/GenBank/DDBJ whole genome shotgun (WGS) entry which is preliminary data.</text>
</comment>
<dbReference type="EMBL" id="JAVKPH010000007">
    <property type="protein sequence ID" value="MDR5652675.1"/>
    <property type="molecule type" value="Genomic_DNA"/>
</dbReference>
<dbReference type="Gene3D" id="3.40.50.1820">
    <property type="entry name" value="alpha/beta hydrolase"/>
    <property type="match status" value="1"/>
</dbReference>
<gene>
    <name evidence="2" type="ORF">RGD00_08675</name>
</gene>
<dbReference type="InterPro" id="IPR014586">
    <property type="entry name" value="UCP033909"/>
</dbReference>
<reference evidence="2 3" key="1">
    <citation type="submission" date="2023-09" db="EMBL/GenBank/DDBJ databases">
        <title>Xinfangfangia sedmenti sp. nov., isolated the sedment.</title>
        <authorList>
            <person name="Xu L."/>
        </authorList>
    </citation>
    <scope>NUCLEOTIDE SEQUENCE [LARGE SCALE GENOMIC DNA]</scope>
    <source>
        <strain evidence="2 3">LG-4</strain>
    </source>
</reference>
<proteinExistence type="predicted"/>
<name>A0ABU1F720_9RHOB</name>
<dbReference type="InterPro" id="IPR010297">
    <property type="entry name" value="DUF900_hydrolase"/>
</dbReference>
<feature type="signal peptide" evidence="1">
    <location>
        <begin position="1"/>
        <end position="23"/>
    </location>
</feature>
<keyword evidence="3" id="KW-1185">Reference proteome</keyword>
<accession>A0ABU1F720</accession>
<sequence length="370" mass="39769">MFSDALRLLALALLLAGCAPRGAMVLLPEAADIGTTQEIFVATSRDVDAGTGVHGHLRNLTETYERYAISIPPERELGTITWAPRRGTPDPRTQFLTTAAEQFGSAAEFRAAMGRSLRALPKGQREAVVFVHGFNTNFAEGVYRIAQFGHDLKMSGVVAHYAWPSRASPLGYVYDRDSALFARDGLERLILETSAAGAERIILVAHSMGANLTMEALRQMSIRGETKVLRKVGGVVLISPDIDVDVFKAQASAVGHLSEPFVVFTSRRDMALALSARITGERARLGNLRDVAELKDLNVTLLEVGAYSDGTGHFTPGTSPALIQLLSRMPDINTALRADELGRVGLLPGAVLTVQNATQIILSPVVGLVD</sequence>
<evidence type="ECO:0000313" key="3">
    <source>
        <dbReference type="Proteomes" id="UP001247754"/>
    </source>
</evidence>
<dbReference type="PROSITE" id="PS51257">
    <property type="entry name" value="PROKAR_LIPOPROTEIN"/>
    <property type="match status" value="1"/>
</dbReference>
<protein>
    <submittedName>
        <fullName evidence="2">Alpha/beta fold hydrolase</fullName>
    </submittedName>
</protein>
<keyword evidence="1" id="KW-0732">Signal</keyword>
<dbReference type="InterPro" id="IPR029058">
    <property type="entry name" value="AB_hydrolase_fold"/>
</dbReference>
<evidence type="ECO:0000313" key="2">
    <source>
        <dbReference type="EMBL" id="MDR5652675.1"/>
    </source>
</evidence>
<keyword evidence="2" id="KW-0378">Hydrolase</keyword>
<dbReference type="PIRSF" id="PIRSF033909">
    <property type="entry name" value="UCP033909"/>
    <property type="match status" value="1"/>
</dbReference>
<dbReference type="PANTHER" id="PTHR36513">
    <property type="entry name" value="ABC TRANSMEMBRANE TYPE-1 DOMAIN-CONTAINING PROTEIN"/>
    <property type="match status" value="1"/>
</dbReference>
<feature type="chain" id="PRO_5046785121" evidence="1">
    <location>
        <begin position="24"/>
        <end position="370"/>
    </location>
</feature>
<evidence type="ECO:0000256" key="1">
    <source>
        <dbReference type="SAM" id="SignalP"/>
    </source>
</evidence>
<dbReference type="RefSeq" id="WP_310456916.1">
    <property type="nucleotide sequence ID" value="NZ_JAVKPH010000007.1"/>
</dbReference>
<dbReference type="Proteomes" id="UP001247754">
    <property type="component" value="Unassembled WGS sequence"/>
</dbReference>
<dbReference type="SUPFAM" id="SSF53474">
    <property type="entry name" value="alpha/beta-Hydrolases"/>
    <property type="match status" value="1"/>
</dbReference>
<organism evidence="2 3">
    <name type="scientific">Ruixingdingia sedimenti</name>
    <dbReference type="NCBI Taxonomy" id="3073604"/>
    <lineage>
        <taxon>Bacteria</taxon>
        <taxon>Pseudomonadati</taxon>
        <taxon>Pseudomonadota</taxon>
        <taxon>Alphaproteobacteria</taxon>
        <taxon>Rhodobacterales</taxon>
        <taxon>Paracoccaceae</taxon>
        <taxon>Ruixingdingia</taxon>
    </lineage>
</organism>
<dbReference type="Pfam" id="PF05990">
    <property type="entry name" value="DUF900"/>
    <property type="match status" value="1"/>
</dbReference>
<dbReference type="GO" id="GO:0016787">
    <property type="term" value="F:hydrolase activity"/>
    <property type="evidence" value="ECO:0007669"/>
    <property type="project" value="UniProtKB-KW"/>
</dbReference>